<organism evidence="1 2">
    <name type="scientific">Burkholderia plantarii</name>
    <dbReference type="NCBI Taxonomy" id="41899"/>
    <lineage>
        <taxon>Bacteria</taxon>
        <taxon>Pseudomonadati</taxon>
        <taxon>Pseudomonadota</taxon>
        <taxon>Betaproteobacteria</taxon>
        <taxon>Burkholderiales</taxon>
        <taxon>Burkholderiaceae</taxon>
        <taxon>Burkholderia</taxon>
    </lineage>
</organism>
<accession>A0A0B6S5M6</accession>
<evidence type="ECO:0000313" key="2">
    <source>
        <dbReference type="Proteomes" id="UP000031838"/>
    </source>
</evidence>
<dbReference type="EMBL" id="CP002581">
    <property type="protein sequence ID" value="AJK48620.1"/>
    <property type="molecule type" value="Genomic_DNA"/>
</dbReference>
<sequence>MSEASTALEIRFSANRLNDGAGDPYWIDLTLDEARRLHAQLAARLDEAAGRFAAVASRETFVLG</sequence>
<keyword evidence="2" id="KW-1185">Reference proteome</keyword>
<proteinExistence type="predicted"/>
<evidence type="ECO:0000313" key="1">
    <source>
        <dbReference type="EMBL" id="AJK48620.1"/>
    </source>
</evidence>
<dbReference type="OrthoDB" id="9105210at2"/>
<dbReference type="RefSeq" id="WP_042627227.1">
    <property type="nucleotide sequence ID" value="NZ_BSTO01000014.1"/>
</dbReference>
<reference evidence="1 2" key="2">
    <citation type="journal article" date="2016" name="Appl. Microbiol. Biotechnol.">
        <title>Mutations improving production and secretion of extracellular lipase by Burkholderia glumae PG1.</title>
        <authorList>
            <person name="Knapp A."/>
            <person name="Voget S."/>
            <person name="Gao R."/>
            <person name="Zaburannyi N."/>
            <person name="Krysciak D."/>
            <person name="Breuer M."/>
            <person name="Hauer B."/>
            <person name="Streit W.R."/>
            <person name="Muller R."/>
            <person name="Daniel R."/>
            <person name="Jaeger K.E."/>
        </authorList>
    </citation>
    <scope>NUCLEOTIDE SEQUENCE [LARGE SCALE GENOMIC DNA]</scope>
    <source>
        <strain evidence="1 2">PG1</strain>
    </source>
</reference>
<name>A0A0B6S5M6_BURPL</name>
<dbReference type="KEGG" id="bgp:BGL_2c05360"/>
<gene>
    <name evidence="1" type="ORF">BGL_2c05360</name>
</gene>
<protein>
    <submittedName>
        <fullName evidence="1">Uncharacterized protein</fullName>
    </submittedName>
</protein>
<dbReference type="KEGG" id="bpla:bpln_2g05910"/>
<dbReference type="AlphaFoldDB" id="A0A0B6S5M6"/>
<dbReference type="HOGENOM" id="CLU_2859015_0_0_4"/>
<reference evidence="2" key="1">
    <citation type="submission" date="2011-03" db="EMBL/GenBank/DDBJ databases">
        <authorList>
            <person name="Voget S."/>
            <person name="Streit W.R."/>
            <person name="Jaeger K.E."/>
            <person name="Daniel R."/>
        </authorList>
    </citation>
    <scope>NUCLEOTIDE SEQUENCE [LARGE SCALE GENOMIC DNA]</scope>
    <source>
        <strain evidence="2">PG1</strain>
    </source>
</reference>
<dbReference type="Proteomes" id="UP000031838">
    <property type="component" value="Chromosome 2"/>
</dbReference>